<name>A0AA39SDB6_ACESA</name>
<keyword evidence="5" id="KW-0407">Ion channel</keyword>
<dbReference type="Proteomes" id="UP001168877">
    <property type="component" value="Unassembled WGS sequence"/>
</dbReference>
<dbReference type="PROSITE" id="PS50297">
    <property type="entry name" value="ANK_REP_REGION"/>
    <property type="match status" value="1"/>
</dbReference>
<proteinExistence type="predicted"/>
<dbReference type="GO" id="GO:0034702">
    <property type="term" value="C:monoatomic ion channel complex"/>
    <property type="evidence" value="ECO:0007669"/>
    <property type="project" value="UniProtKB-KW"/>
</dbReference>
<sequence>MLVVFLCTIVASRELNLLKRVLANGINPNSKNYDHRPPLHVAASEGLYSMAKLLIEVGSYVFSKDRWGNTPLDDADIGGNKNMIKLLEVARTSQMSCPKLDRQNAKKQRRKFTVLPYHPWDPKEERRQGVVLWVPQTMEELINAAKEQLKHPAGSCILLSENGGKIIDINMISDDQMLFLATET</sequence>
<evidence type="ECO:0000259" key="7">
    <source>
        <dbReference type="PROSITE" id="PS51490"/>
    </source>
</evidence>
<dbReference type="InterPro" id="IPR036770">
    <property type="entry name" value="Ankyrin_rpt-contain_sf"/>
</dbReference>
<protein>
    <recommendedName>
        <fullName evidence="7">KHA domain-containing protein</fullName>
    </recommendedName>
</protein>
<evidence type="ECO:0000256" key="5">
    <source>
        <dbReference type="ARBA" id="ARBA00023303"/>
    </source>
</evidence>
<gene>
    <name evidence="8" type="ORF">LWI29_026023</name>
</gene>
<keyword evidence="9" id="KW-1185">Reference proteome</keyword>
<evidence type="ECO:0000313" key="9">
    <source>
        <dbReference type="Proteomes" id="UP001168877"/>
    </source>
</evidence>
<organism evidence="8 9">
    <name type="scientific">Acer saccharum</name>
    <name type="common">Sugar maple</name>
    <dbReference type="NCBI Taxonomy" id="4024"/>
    <lineage>
        <taxon>Eukaryota</taxon>
        <taxon>Viridiplantae</taxon>
        <taxon>Streptophyta</taxon>
        <taxon>Embryophyta</taxon>
        <taxon>Tracheophyta</taxon>
        <taxon>Spermatophyta</taxon>
        <taxon>Magnoliopsida</taxon>
        <taxon>eudicotyledons</taxon>
        <taxon>Gunneridae</taxon>
        <taxon>Pentapetalae</taxon>
        <taxon>rosids</taxon>
        <taxon>malvids</taxon>
        <taxon>Sapindales</taxon>
        <taxon>Sapindaceae</taxon>
        <taxon>Hippocastanoideae</taxon>
        <taxon>Acereae</taxon>
        <taxon>Acer</taxon>
    </lineage>
</organism>
<evidence type="ECO:0000256" key="3">
    <source>
        <dbReference type="ARBA" id="ARBA00022882"/>
    </source>
</evidence>
<dbReference type="Gene3D" id="1.25.40.20">
    <property type="entry name" value="Ankyrin repeat-containing domain"/>
    <property type="match status" value="1"/>
</dbReference>
<keyword evidence="6" id="KW-0040">ANK repeat</keyword>
<reference evidence="8" key="1">
    <citation type="journal article" date="2022" name="Plant J.">
        <title>Strategies of tolerance reflected in two North American maple genomes.</title>
        <authorList>
            <person name="McEvoy S.L."/>
            <person name="Sezen U.U."/>
            <person name="Trouern-Trend A."/>
            <person name="McMahon S.M."/>
            <person name="Schaberg P.G."/>
            <person name="Yang J."/>
            <person name="Wegrzyn J.L."/>
            <person name="Swenson N.G."/>
        </authorList>
    </citation>
    <scope>NUCLEOTIDE SEQUENCE</scope>
    <source>
        <strain evidence="8">NS2018</strain>
    </source>
</reference>
<dbReference type="Pfam" id="PF11834">
    <property type="entry name" value="KHA"/>
    <property type="match status" value="1"/>
</dbReference>
<evidence type="ECO:0000313" key="8">
    <source>
        <dbReference type="EMBL" id="KAK0587625.1"/>
    </source>
</evidence>
<comment type="caution">
    <text evidence="8">The sequence shown here is derived from an EMBL/GenBank/DDBJ whole genome shotgun (WGS) entry which is preliminary data.</text>
</comment>
<keyword evidence="1" id="KW-0633">Potassium transport</keyword>
<reference evidence="8" key="2">
    <citation type="submission" date="2023-06" db="EMBL/GenBank/DDBJ databases">
        <authorList>
            <person name="Swenson N.G."/>
            <person name="Wegrzyn J.L."/>
            <person name="Mcevoy S.L."/>
        </authorList>
    </citation>
    <scope>NUCLEOTIDE SEQUENCE</scope>
    <source>
        <strain evidence="8">NS2018</strain>
        <tissue evidence="8">Leaf</tissue>
    </source>
</reference>
<feature type="domain" description="KHA" evidence="7">
    <location>
        <begin position="111"/>
        <end position="184"/>
    </location>
</feature>
<accession>A0AA39SDB6</accession>
<evidence type="ECO:0000256" key="4">
    <source>
        <dbReference type="ARBA" id="ARBA00022958"/>
    </source>
</evidence>
<dbReference type="GO" id="GO:0005249">
    <property type="term" value="F:voltage-gated potassium channel activity"/>
    <property type="evidence" value="ECO:0007669"/>
    <property type="project" value="InterPro"/>
</dbReference>
<keyword evidence="3" id="KW-0851">Voltage-gated channel</keyword>
<dbReference type="Pfam" id="PF12796">
    <property type="entry name" value="Ank_2"/>
    <property type="match status" value="1"/>
</dbReference>
<dbReference type="InterPro" id="IPR045319">
    <property type="entry name" value="KAT/AKT"/>
</dbReference>
<dbReference type="AlphaFoldDB" id="A0AA39SDB6"/>
<dbReference type="PANTHER" id="PTHR45743:SF11">
    <property type="entry name" value="POTASSIUM CHANNEL"/>
    <property type="match status" value="1"/>
</dbReference>
<evidence type="ECO:0000256" key="1">
    <source>
        <dbReference type="ARBA" id="ARBA00022538"/>
    </source>
</evidence>
<keyword evidence="3" id="KW-0813">Transport</keyword>
<keyword evidence="4" id="KW-0630">Potassium</keyword>
<dbReference type="InterPro" id="IPR002110">
    <property type="entry name" value="Ankyrin_rpt"/>
</dbReference>
<dbReference type="SUPFAM" id="SSF48403">
    <property type="entry name" value="Ankyrin repeat"/>
    <property type="match status" value="1"/>
</dbReference>
<keyword evidence="3" id="KW-0406">Ion transport</keyword>
<dbReference type="PROSITE" id="PS51490">
    <property type="entry name" value="KHA"/>
    <property type="match status" value="1"/>
</dbReference>
<dbReference type="PANTHER" id="PTHR45743">
    <property type="entry name" value="POTASSIUM CHANNEL AKT1"/>
    <property type="match status" value="1"/>
</dbReference>
<dbReference type="PROSITE" id="PS50088">
    <property type="entry name" value="ANK_REPEAT"/>
    <property type="match status" value="1"/>
</dbReference>
<evidence type="ECO:0000256" key="2">
    <source>
        <dbReference type="ARBA" id="ARBA00022826"/>
    </source>
</evidence>
<dbReference type="EMBL" id="JAUESC010000382">
    <property type="protein sequence ID" value="KAK0587625.1"/>
    <property type="molecule type" value="Genomic_DNA"/>
</dbReference>
<keyword evidence="2" id="KW-0631">Potassium channel</keyword>
<feature type="repeat" description="ANK" evidence="6">
    <location>
        <begin position="34"/>
        <end position="66"/>
    </location>
</feature>
<evidence type="ECO:0000256" key="6">
    <source>
        <dbReference type="PROSITE-ProRule" id="PRU00023"/>
    </source>
</evidence>
<dbReference type="InterPro" id="IPR021789">
    <property type="entry name" value="KHA_dom"/>
</dbReference>